<dbReference type="PANTHER" id="PTHR42918:SF6">
    <property type="entry name" value="ELONGATION FACTOR P--(R)-BETA-LYSINE LIGASE"/>
    <property type="match status" value="1"/>
</dbReference>
<dbReference type="NCBIfam" id="NF006828">
    <property type="entry name" value="PRK09350.1"/>
    <property type="match status" value="1"/>
</dbReference>
<feature type="domain" description="Aminoacyl-transfer RNA synthetases class-II family profile" evidence="7">
    <location>
        <begin position="21"/>
        <end position="324"/>
    </location>
</feature>
<gene>
    <name evidence="8" type="ORF">AO370_0086</name>
</gene>
<keyword evidence="8" id="KW-0251">Elongation factor</keyword>
<evidence type="ECO:0000256" key="1">
    <source>
        <dbReference type="ARBA" id="ARBA00011738"/>
    </source>
</evidence>
<comment type="subunit">
    <text evidence="1">Homodimer.</text>
</comment>
<dbReference type="FunFam" id="3.30.930.10:FF:000017">
    <property type="entry name" value="Elongation factor P--(R)-beta-lysine ligase"/>
    <property type="match status" value="1"/>
</dbReference>
<dbReference type="GO" id="GO:0004824">
    <property type="term" value="F:lysine-tRNA ligase activity"/>
    <property type="evidence" value="ECO:0007669"/>
    <property type="project" value="InterPro"/>
</dbReference>
<dbReference type="GO" id="GO:0005829">
    <property type="term" value="C:cytosol"/>
    <property type="evidence" value="ECO:0007669"/>
    <property type="project" value="TreeGrafter"/>
</dbReference>
<keyword evidence="2" id="KW-0436">Ligase</keyword>
<dbReference type="InterPro" id="IPR045864">
    <property type="entry name" value="aa-tRNA-synth_II/BPL/LPL"/>
</dbReference>
<dbReference type="Gene3D" id="3.30.930.10">
    <property type="entry name" value="Bira Bifunctional Protein, Domain 2"/>
    <property type="match status" value="1"/>
</dbReference>
<dbReference type="NCBIfam" id="TIGR00462">
    <property type="entry name" value="genX"/>
    <property type="match status" value="1"/>
</dbReference>
<keyword evidence="6" id="KW-0175">Coiled coil</keyword>
<dbReference type="Proteomes" id="UP000078295">
    <property type="component" value="Unassembled WGS sequence"/>
</dbReference>
<dbReference type="InterPro" id="IPR004525">
    <property type="entry name" value="EpmA"/>
</dbReference>
<dbReference type="GO" id="GO:0005524">
    <property type="term" value="F:ATP binding"/>
    <property type="evidence" value="ECO:0007669"/>
    <property type="project" value="UniProtKB-KW"/>
</dbReference>
<feature type="coiled-coil region" evidence="6">
    <location>
        <begin position="245"/>
        <end position="272"/>
    </location>
</feature>
<evidence type="ECO:0000256" key="2">
    <source>
        <dbReference type="ARBA" id="ARBA00022598"/>
    </source>
</evidence>
<evidence type="ECO:0000259" key="7">
    <source>
        <dbReference type="PROSITE" id="PS50862"/>
    </source>
</evidence>
<evidence type="ECO:0000256" key="4">
    <source>
        <dbReference type="ARBA" id="ARBA00022840"/>
    </source>
</evidence>
<reference evidence="8 9" key="1">
    <citation type="journal article" date="2016" name="Genome Biol. Evol.">
        <title>Comparative Genomic Analyses of the Moraxella catarrhalis Serosensitive and Seroresistant Lineages Demonstrate Their Independent Evolution.</title>
        <authorList>
            <person name="Earl J.P."/>
            <person name="de Vries S.P."/>
            <person name="Ahmed A."/>
            <person name="Powell E."/>
            <person name="Schultz M.P."/>
            <person name="Hermans P.W."/>
            <person name="Hill D.J."/>
            <person name="Zhou Z."/>
            <person name="Constantinidou C.I."/>
            <person name="Hu F.Z."/>
            <person name="Bootsma H.J."/>
            <person name="Ehrlich G.D."/>
        </authorList>
    </citation>
    <scope>NUCLEOTIDE SEQUENCE [LARGE SCALE GENOMIC DNA]</scope>
    <source>
        <strain evidence="8 9">F23</strain>
    </source>
</reference>
<name>A0AB36DR99_MORCA</name>
<proteinExistence type="predicted"/>
<accession>A0AB36DR99</accession>
<dbReference type="InterPro" id="IPR004364">
    <property type="entry name" value="Aa-tRNA-synt_II"/>
</dbReference>
<dbReference type="PANTHER" id="PTHR42918">
    <property type="entry name" value="LYSYL-TRNA SYNTHETASE"/>
    <property type="match status" value="1"/>
</dbReference>
<dbReference type="SUPFAM" id="SSF55681">
    <property type="entry name" value="Class II aaRS and biotin synthetases"/>
    <property type="match status" value="1"/>
</dbReference>
<evidence type="ECO:0000256" key="5">
    <source>
        <dbReference type="ARBA" id="ARBA00052794"/>
    </source>
</evidence>
<dbReference type="AlphaFoldDB" id="A0AB36DR99"/>
<dbReference type="GO" id="GO:0006430">
    <property type="term" value="P:lysyl-tRNA aminoacylation"/>
    <property type="evidence" value="ECO:0007669"/>
    <property type="project" value="InterPro"/>
</dbReference>
<evidence type="ECO:0000256" key="3">
    <source>
        <dbReference type="ARBA" id="ARBA00022741"/>
    </source>
</evidence>
<keyword evidence="8" id="KW-0648">Protein biosynthesis</keyword>
<dbReference type="GO" id="GO:0016740">
    <property type="term" value="F:transferase activity"/>
    <property type="evidence" value="ECO:0007669"/>
    <property type="project" value="UniProtKB-KW"/>
</dbReference>
<dbReference type="PRINTS" id="PR00982">
    <property type="entry name" value="TRNASYNTHLYS"/>
</dbReference>
<organism evidence="8 9">
    <name type="scientific">Moraxella catarrhalis</name>
    <name type="common">Branhamella catarrhalis</name>
    <dbReference type="NCBI Taxonomy" id="480"/>
    <lineage>
        <taxon>Bacteria</taxon>
        <taxon>Pseudomonadati</taxon>
        <taxon>Pseudomonadota</taxon>
        <taxon>Gammaproteobacteria</taxon>
        <taxon>Moraxellales</taxon>
        <taxon>Moraxellaceae</taxon>
        <taxon>Moraxella</taxon>
    </lineage>
</organism>
<keyword evidence="3" id="KW-0547">Nucleotide-binding</keyword>
<comment type="caution">
    <text evidence="8">The sequence shown here is derived from an EMBL/GenBank/DDBJ whole genome shotgun (WGS) entry which is preliminary data.</text>
</comment>
<dbReference type="Pfam" id="PF00152">
    <property type="entry name" value="tRNA-synt_2"/>
    <property type="match status" value="1"/>
</dbReference>
<protein>
    <submittedName>
        <fullName evidence="8">Translation elongation factor P Lys34:lysine transferase</fullName>
    </submittedName>
</protein>
<dbReference type="RefSeq" id="WP_064601816.1">
    <property type="nucleotide sequence ID" value="NZ_LXHQ01000008.1"/>
</dbReference>
<dbReference type="InterPro" id="IPR018149">
    <property type="entry name" value="Lys-tRNA-synth_II_C"/>
</dbReference>
<evidence type="ECO:0000256" key="6">
    <source>
        <dbReference type="SAM" id="Coils"/>
    </source>
</evidence>
<evidence type="ECO:0000313" key="9">
    <source>
        <dbReference type="Proteomes" id="UP000078295"/>
    </source>
</evidence>
<evidence type="ECO:0000313" key="8">
    <source>
        <dbReference type="EMBL" id="OAV27923.1"/>
    </source>
</evidence>
<comment type="catalytic activity">
    <reaction evidence="5">
        <text>D-beta-lysine + L-lysyl-[protein] + ATP = N(6)-((3R)-3,6-diaminohexanoyl)-L-lysyl-[protein] + AMP + diphosphate + H(+)</text>
        <dbReference type="Rhea" id="RHEA:83435"/>
        <dbReference type="Rhea" id="RHEA-COMP:9752"/>
        <dbReference type="Rhea" id="RHEA-COMP:20131"/>
        <dbReference type="ChEBI" id="CHEBI:15378"/>
        <dbReference type="ChEBI" id="CHEBI:29969"/>
        <dbReference type="ChEBI" id="CHEBI:30616"/>
        <dbReference type="ChEBI" id="CHEBI:33019"/>
        <dbReference type="ChEBI" id="CHEBI:84138"/>
        <dbReference type="ChEBI" id="CHEBI:156053"/>
        <dbReference type="ChEBI" id="CHEBI:456215"/>
    </reaction>
    <physiologicalReaction direction="left-to-right" evidence="5">
        <dbReference type="Rhea" id="RHEA:83436"/>
    </physiologicalReaction>
</comment>
<dbReference type="GO" id="GO:0000049">
    <property type="term" value="F:tRNA binding"/>
    <property type="evidence" value="ECO:0007669"/>
    <property type="project" value="TreeGrafter"/>
</dbReference>
<dbReference type="InterPro" id="IPR006195">
    <property type="entry name" value="aa-tRNA-synth_II"/>
</dbReference>
<dbReference type="EMBL" id="LXHQ01000008">
    <property type="protein sequence ID" value="OAV27923.1"/>
    <property type="molecule type" value="Genomic_DNA"/>
</dbReference>
<keyword evidence="4" id="KW-0067">ATP-binding</keyword>
<keyword evidence="8" id="KW-0808">Transferase</keyword>
<dbReference type="PROSITE" id="PS50862">
    <property type="entry name" value="AA_TRNA_LIGASE_II"/>
    <property type="match status" value="1"/>
</dbReference>
<sequence length="324" mass="36727">MIASEYAPTLTLMNAKKRAQMLQHIRAFFEARNIMEVTTPILSQAANTDVYIQSVQATFQGAAGQTKGYLHTSPEFAMKRLLAAYQTPLYQICQVFRDNEKGHRHNIEFTMLEWYRPNFSLDALADELSELLSVVYQKPIHLTQISYAQAFVHYLGIHPFDDMSTPDILRQCAVAHNIHLDMGDDKQGWLDLLFSHLIEPKLGLQNPTLVINYPKLTAALAKTAVDADGYEIARRFELYINGVEIANAYDELANSQELLKRFEQDNHERRRQGLPIMPIDHRLLAACDHLPDCCGIALGIDRLFMVLQGQLNINQAIAITTDNA</sequence>
<dbReference type="GO" id="GO:0003746">
    <property type="term" value="F:translation elongation factor activity"/>
    <property type="evidence" value="ECO:0007669"/>
    <property type="project" value="UniProtKB-KW"/>
</dbReference>